<comment type="function">
    <text evidence="9">Channel that opens in response to stretch forces in the membrane lipid bilayer. May participate in the regulation of osmotic pressure changes within the cell.</text>
</comment>
<evidence type="ECO:0000256" key="7">
    <source>
        <dbReference type="ARBA" id="ARBA00023136"/>
    </source>
</evidence>
<dbReference type="Gene3D" id="1.10.1200.120">
    <property type="entry name" value="Large-conductance mechanosensitive channel, MscL, domain 1"/>
    <property type="match status" value="1"/>
</dbReference>
<reference evidence="11" key="1">
    <citation type="submission" date="2020-06" db="EMBL/GenBank/DDBJ databases">
        <title>Nostoc edaphicum CCNP1411 genome.</title>
        <authorList>
            <person name="Fidor A."/>
            <person name="Grabski M."/>
            <person name="Gawor J."/>
            <person name="Gromadka R."/>
            <person name="Wegrzyn G."/>
            <person name="Mazur-Marzec H."/>
        </authorList>
    </citation>
    <scope>NUCLEOTIDE SEQUENCE [LARGE SCALE GENOMIC DNA]</scope>
    <source>
        <strain evidence="11">CCNP1411</strain>
    </source>
</reference>
<evidence type="ECO:0000313" key="10">
    <source>
        <dbReference type="EMBL" id="QMS90637.1"/>
    </source>
</evidence>
<feature type="transmembrane region" description="Helical" evidence="9">
    <location>
        <begin position="73"/>
        <end position="96"/>
    </location>
</feature>
<dbReference type="GO" id="GO:0008381">
    <property type="term" value="F:mechanosensitive monoatomic ion channel activity"/>
    <property type="evidence" value="ECO:0007669"/>
    <property type="project" value="UniProtKB-UniRule"/>
</dbReference>
<evidence type="ECO:0000256" key="4">
    <source>
        <dbReference type="ARBA" id="ARBA00022692"/>
    </source>
</evidence>
<dbReference type="KEGG" id="ned:HUN01_24765"/>
<organism evidence="10 11">
    <name type="scientific">Nostoc edaphicum CCNP1411</name>
    <dbReference type="NCBI Taxonomy" id="1472755"/>
    <lineage>
        <taxon>Bacteria</taxon>
        <taxon>Bacillati</taxon>
        <taxon>Cyanobacteriota</taxon>
        <taxon>Cyanophyceae</taxon>
        <taxon>Nostocales</taxon>
        <taxon>Nostocaceae</taxon>
        <taxon>Nostoc</taxon>
    </lineage>
</organism>
<dbReference type="InterPro" id="IPR001185">
    <property type="entry name" value="MS_channel"/>
</dbReference>
<dbReference type="AlphaFoldDB" id="A0A7D7QAY0"/>
<evidence type="ECO:0000256" key="9">
    <source>
        <dbReference type="HAMAP-Rule" id="MF_00115"/>
    </source>
</evidence>
<dbReference type="SUPFAM" id="SSF81330">
    <property type="entry name" value="Gated mechanosensitive channel"/>
    <property type="match status" value="1"/>
</dbReference>
<keyword evidence="2 9" id="KW-0813">Transport</keyword>
<evidence type="ECO:0000313" key="11">
    <source>
        <dbReference type="Proteomes" id="UP000514713"/>
    </source>
</evidence>
<dbReference type="NCBIfam" id="TIGR00220">
    <property type="entry name" value="mscL"/>
    <property type="match status" value="1"/>
</dbReference>
<keyword evidence="5 9" id="KW-1133">Transmembrane helix</keyword>
<keyword evidence="3 9" id="KW-1003">Cell membrane</keyword>
<dbReference type="PRINTS" id="PR01264">
    <property type="entry name" value="MECHCHANNEL"/>
</dbReference>
<comment type="subunit">
    <text evidence="9">Homopentamer.</text>
</comment>
<feature type="transmembrane region" description="Helical" evidence="9">
    <location>
        <begin position="20"/>
        <end position="45"/>
    </location>
</feature>
<name>A0A7D7QAY0_9NOSO</name>
<keyword evidence="4 9" id="KW-0812">Transmembrane</keyword>
<comment type="subcellular location">
    <subcellularLocation>
        <location evidence="9">Cell membrane</location>
        <topology evidence="9">Multi-pass membrane protein</topology>
    </subcellularLocation>
    <subcellularLocation>
        <location evidence="1">Membrane</location>
        <topology evidence="1">Multi-pass membrane protein</topology>
    </subcellularLocation>
</comment>
<evidence type="ECO:0000256" key="3">
    <source>
        <dbReference type="ARBA" id="ARBA00022475"/>
    </source>
</evidence>
<dbReference type="InterPro" id="IPR036019">
    <property type="entry name" value="MscL_channel"/>
</dbReference>
<keyword evidence="8 9" id="KW-0407">Ion channel</keyword>
<evidence type="ECO:0000256" key="6">
    <source>
        <dbReference type="ARBA" id="ARBA00023065"/>
    </source>
</evidence>
<sequence length="144" mass="15822">MARARRSASGFLRDFQEFALKGSVVDLAIAVIIGTAFSRVITAFVEDVIMPLINPLISVTGKDWRTITIGPGIAIGQFLGAILDFLIIAFILFVAIRALQKFKRQEDVPIQSPLSDPKLAAQERLTGALDRLNQTLESRNNQVL</sequence>
<accession>A0A7D7QAY0</accession>
<keyword evidence="11" id="KW-1185">Reference proteome</keyword>
<evidence type="ECO:0000256" key="8">
    <source>
        <dbReference type="ARBA" id="ARBA00023303"/>
    </source>
</evidence>
<dbReference type="GO" id="GO:0005886">
    <property type="term" value="C:plasma membrane"/>
    <property type="evidence" value="ECO:0007669"/>
    <property type="project" value="UniProtKB-SubCell"/>
</dbReference>
<dbReference type="Pfam" id="PF01741">
    <property type="entry name" value="MscL"/>
    <property type="match status" value="1"/>
</dbReference>
<dbReference type="HAMAP" id="MF_00115">
    <property type="entry name" value="MscL"/>
    <property type="match status" value="1"/>
</dbReference>
<evidence type="ECO:0000256" key="1">
    <source>
        <dbReference type="ARBA" id="ARBA00004141"/>
    </source>
</evidence>
<dbReference type="InterPro" id="IPR037673">
    <property type="entry name" value="MSC/AndL"/>
</dbReference>
<gene>
    <name evidence="9 10" type="primary">mscL</name>
    <name evidence="10" type="ORF">HUN01_24765</name>
</gene>
<keyword evidence="7 9" id="KW-0472">Membrane</keyword>
<dbReference type="EMBL" id="CP054698">
    <property type="protein sequence ID" value="QMS90637.1"/>
    <property type="molecule type" value="Genomic_DNA"/>
</dbReference>
<keyword evidence="6 9" id="KW-0406">Ion transport</keyword>
<comment type="similarity">
    <text evidence="9">Belongs to the MscL family.</text>
</comment>
<evidence type="ECO:0000256" key="5">
    <source>
        <dbReference type="ARBA" id="ARBA00022989"/>
    </source>
</evidence>
<dbReference type="Proteomes" id="UP000514713">
    <property type="component" value="Chromosome"/>
</dbReference>
<evidence type="ECO:0000256" key="2">
    <source>
        <dbReference type="ARBA" id="ARBA00022448"/>
    </source>
</evidence>
<dbReference type="PANTHER" id="PTHR30266">
    <property type="entry name" value="MECHANOSENSITIVE CHANNEL MSCL"/>
    <property type="match status" value="1"/>
</dbReference>
<proteinExistence type="inferred from homology"/>
<dbReference type="PANTHER" id="PTHR30266:SF2">
    <property type="entry name" value="LARGE-CONDUCTANCE MECHANOSENSITIVE CHANNEL"/>
    <property type="match status" value="1"/>
</dbReference>
<protein>
    <recommendedName>
        <fullName evidence="9">Large-conductance mechanosensitive channel</fullName>
    </recommendedName>
</protein>